<evidence type="ECO:0000313" key="6">
    <source>
        <dbReference type="EMBL" id="TCC52693.1"/>
    </source>
</evidence>
<feature type="domain" description="Luciferase-like" evidence="5">
    <location>
        <begin position="27"/>
        <end position="265"/>
    </location>
</feature>
<keyword evidence="7" id="KW-1185">Reference proteome</keyword>
<dbReference type="AlphaFoldDB" id="A0A4R0JYM5"/>
<dbReference type="Proteomes" id="UP000293342">
    <property type="component" value="Unassembled WGS sequence"/>
</dbReference>
<proteinExistence type="predicted"/>
<dbReference type="GO" id="GO:0008726">
    <property type="term" value="F:alkanesulfonate monooxygenase activity"/>
    <property type="evidence" value="ECO:0007669"/>
    <property type="project" value="TreeGrafter"/>
</dbReference>
<evidence type="ECO:0000313" key="7">
    <source>
        <dbReference type="Proteomes" id="UP000293342"/>
    </source>
</evidence>
<organism evidence="6 7">
    <name type="scientific">Kribbella capetownensis</name>
    <dbReference type="NCBI Taxonomy" id="1572659"/>
    <lineage>
        <taxon>Bacteria</taxon>
        <taxon>Bacillati</taxon>
        <taxon>Actinomycetota</taxon>
        <taxon>Actinomycetes</taxon>
        <taxon>Propionibacteriales</taxon>
        <taxon>Kribbellaceae</taxon>
        <taxon>Kribbella</taxon>
    </lineage>
</organism>
<evidence type="ECO:0000256" key="3">
    <source>
        <dbReference type="ARBA" id="ARBA00023002"/>
    </source>
</evidence>
<comment type="caution">
    <text evidence="6">The sequence shown here is derived from an EMBL/GenBank/DDBJ whole genome shotgun (WGS) entry which is preliminary data.</text>
</comment>
<evidence type="ECO:0000256" key="4">
    <source>
        <dbReference type="ARBA" id="ARBA00023033"/>
    </source>
</evidence>
<keyword evidence="4" id="KW-0503">Monooxygenase</keyword>
<dbReference type="PANTHER" id="PTHR42847">
    <property type="entry name" value="ALKANESULFONATE MONOOXYGENASE"/>
    <property type="match status" value="1"/>
</dbReference>
<dbReference type="Pfam" id="PF00296">
    <property type="entry name" value="Bac_luciferase"/>
    <property type="match status" value="1"/>
</dbReference>
<keyword evidence="2" id="KW-0288">FMN</keyword>
<gene>
    <name evidence="6" type="ORF">E0H75_02755</name>
</gene>
<evidence type="ECO:0000256" key="1">
    <source>
        <dbReference type="ARBA" id="ARBA00022630"/>
    </source>
</evidence>
<dbReference type="OrthoDB" id="143323at2"/>
<name>A0A4R0JYM5_9ACTN</name>
<dbReference type="InterPro" id="IPR019921">
    <property type="entry name" value="Lucif-like_OxRdtase_Rv2161c"/>
</dbReference>
<dbReference type="InterPro" id="IPR050172">
    <property type="entry name" value="SsuD_RutA_monooxygenase"/>
</dbReference>
<reference evidence="6 7" key="1">
    <citation type="submission" date="2019-02" db="EMBL/GenBank/DDBJ databases">
        <title>Kribbella capetownensis sp. nov. and Kribbella speibonae sp. nov., isolated from soil.</title>
        <authorList>
            <person name="Curtis S.M."/>
            <person name="Norton I."/>
            <person name="Everest G.J."/>
            <person name="Meyers P.R."/>
        </authorList>
    </citation>
    <scope>NUCLEOTIDE SEQUENCE [LARGE SCALE GENOMIC DNA]</scope>
    <source>
        <strain evidence="6 7">YM53</strain>
    </source>
</reference>
<evidence type="ECO:0000259" key="5">
    <source>
        <dbReference type="Pfam" id="PF00296"/>
    </source>
</evidence>
<dbReference type="InterPro" id="IPR011251">
    <property type="entry name" value="Luciferase-like_dom"/>
</dbReference>
<sequence length="323" mass="34954">MISRYAYVGGTSVSTAEAAPDLGVECMKIGVMLPLGGEDGPDGGMPGWRDVRAVAQAADQNGLDSVWVADHFFYRDPDGRMYGMREAWTLLSAVAASTTRVELGTMVLCASFRDPGLTAKMAATLDEVSGGRLILGVGAGWHEPEYEAFGLPTDHRVGRFEEWLEIVARMIRGETLTFDGTYHHVKDAQLDPAPARRIPILVAGHRPRMMRLTAEWADAWNTAWYGAAGNRVVERLGTLREAVRAAGKPEGAVAATVGMIVRDPDQPSVPDPDTNAFGGTVPELAEVLTAYRKLGVDHLIVSPEPMTPKTVERIAEARKLMAE</sequence>
<accession>A0A4R0JYM5</accession>
<evidence type="ECO:0000256" key="2">
    <source>
        <dbReference type="ARBA" id="ARBA00022643"/>
    </source>
</evidence>
<dbReference type="PANTHER" id="PTHR42847:SF4">
    <property type="entry name" value="ALKANESULFONATE MONOOXYGENASE-RELATED"/>
    <property type="match status" value="1"/>
</dbReference>
<dbReference type="SUPFAM" id="SSF51679">
    <property type="entry name" value="Bacterial luciferase-like"/>
    <property type="match status" value="1"/>
</dbReference>
<protein>
    <submittedName>
        <fullName evidence="6">LLM class flavin-dependent oxidoreductase</fullName>
    </submittedName>
</protein>
<keyword evidence="3" id="KW-0560">Oxidoreductase</keyword>
<dbReference type="InterPro" id="IPR036661">
    <property type="entry name" value="Luciferase-like_sf"/>
</dbReference>
<dbReference type="NCBIfam" id="TIGR03619">
    <property type="entry name" value="F420_Rv2161c"/>
    <property type="match status" value="1"/>
</dbReference>
<dbReference type="GO" id="GO:0046306">
    <property type="term" value="P:alkanesulfonate catabolic process"/>
    <property type="evidence" value="ECO:0007669"/>
    <property type="project" value="TreeGrafter"/>
</dbReference>
<keyword evidence="1" id="KW-0285">Flavoprotein</keyword>
<dbReference type="Gene3D" id="3.20.20.30">
    <property type="entry name" value="Luciferase-like domain"/>
    <property type="match status" value="1"/>
</dbReference>
<dbReference type="EMBL" id="SJKD01000001">
    <property type="protein sequence ID" value="TCC52693.1"/>
    <property type="molecule type" value="Genomic_DNA"/>
</dbReference>